<dbReference type="Proteomes" id="UP000192223">
    <property type="component" value="Unplaced"/>
</dbReference>
<feature type="transmembrane region" description="Helical" evidence="14">
    <location>
        <begin position="983"/>
        <end position="1007"/>
    </location>
</feature>
<dbReference type="GO" id="GO:0006874">
    <property type="term" value="P:intracellular calcium ion homeostasis"/>
    <property type="evidence" value="ECO:0007669"/>
    <property type="project" value="TreeGrafter"/>
</dbReference>
<dbReference type="SFLD" id="SFLDG00002">
    <property type="entry name" value="C1.7:_P-type_atpase_like"/>
    <property type="match status" value="1"/>
</dbReference>
<dbReference type="Gene3D" id="3.40.1110.10">
    <property type="entry name" value="Calcium-transporting ATPase, cytoplasmic domain N"/>
    <property type="match status" value="1"/>
</dbReference>
<dbReference type="FunFam" id="3.40.1110.10:FF:000026">
    <property type="entry name" value="Cation-transporting ATPase"/>
    <property type="match status" value="1"/>
</dbReference>
<dbReference type="SUPFAM" id="SSF81660">
    <property type="entry name" value="Metal cation-transporting ATPase, ATP-binding domain N"/>
    <property type="match status" value="1"/>
</dbReference>
<dbReference type="InterPro" id="IPR044492">
    <property type="entry name" value="P_typ_ATPase_HD_dom"/>
</dbReference>
<keyword evidence="17" id="KW-1185">Reference proteome</keyword>
<evidence type="ECO:0000259" key="16">
    <source>
        <dbReference type="Pfam" id="PF12409"/>
    </source>
</evidence>
<dbReference type="FunFam" id="1.20.1110.10:FF:000023">
    <property type="entry name" value="Cation-transporting ATPase"/>
    <property type="match status" value="1"/>
</dbReference>
<evidence type="ECO:0000259" key="15">
    <source>
        <dbReference type="Pfam" id="PF00122"/>
    </source>
</evidence>
<evidence type="ECO:0000256" key="12">
    <source>
        <dbReference type="ARBA" id="ARBA00023136"/>
    </source>
</evidence>
<evidence type="ECO:0000256" key="9">
    <source>
        <dbReference type="ARBA" id="ARBA00022842"/>
    </source>
</evidence>
<accession>A0A7F5R070</accession>
<evidence type="ECO:0000256" key="14">
    <source>
        <dbReference type="RuleBase" id="RU362082"/>
    </source>
</evidence>
<keyword evidence="9 14" id="KW-0460">Magnesium</keyword>
<evidence type="ECO:0000256" key="5">
    <source>
        <dbReference type="ARBA" id="ARBA00022723"/>
    </source>
</evidence>
<dbReference type="InterPro" id="IPR018303">
    <property type="entry name" value="ATPase_P-typ_P_site"/>
</dbReference>
<dbReference type="InterPro" id="IPR001757">
    <property type="entry name" value="P_typ_ATPase"/>
</dbReference>
<dbReference type="InParanoid" id="A0A7F5R070"/>
<dbReference type="EC" id="7.2.2.-" evidence="14"/>
<dbReference type="GO" id="GO:0016887">
    <property type="term" value="F:ATP hydrolysis activity"/>
    <property type="evidence" value="ECO:0007669"/>
    <property type="project" value="InterPro"/>
</dbReference>
<dbReference type="SUPFAM" id="SSF81653">
    <property type="entry name" value="Calcium ATPase, transduction domain A"/>
    <property type="match status" value="1"/>
</dbReference>
<dbReference type="InterPro" id="IPR006544">
    <property type="entry name" value="P-type_TPase_V"/>
</dbReference>
<dbReference type="PANTHER" id="PTHR45630:SF8">
    <property type="entry name" value="CATION-TRANSPORTING ATPASE"/>
    <property type="match status" value="1"/>
</dbReference>
<reference evidence="18" key="1">
    <citation type="submission" date="2025-08" db="UniProtKB">
        <authorList>
            <consortium name="RefSeq"/>
        </authorList>
    </citation>
    <scope>IDENTIFICATION</scope>
    <source>
        <tissue evidence="18">Entire body</tissue>
    </source>
</reference>
<dbReference type="FunFam" id="3.40.50.1000:FF:000068">
    <property type="entry name" value="Cation-transporting ATPase"/>
    <property type="match status" value="1"/>
</dbReference>
<dbReference type="InterPro" id="IPR023214">
    <property type="entry name" value="HAD_sf"/>
</dbReference>
<keyword evidence="3" id="KW-0597">Phosphoprotein</keyword>
<feature type="transmembrane region" description="Helical" evidence="14">
    <location>
        <begin position="477"/>
        <end position="499"/>
    </location>
</feature>
<dbReference type="InterPro" id="IPR023299">
    <property type="entry name" value="ATPase_P-typ_cyto_dom_N"/>
</dbReference>
<keyword evidence="11 14" id="KW-1133">Transmembrane helix</keyword>
<dbReference type="RefSeq" id="XP_025831000.1">
    <property type="nucleotide sequence ID" value="XM_025975215.1"/>
</dbReference>
<evidence type="ECO:0000313" key="17">
    <source>
        <dbReference type="Proteomes" id="UP000192223"/>
    </source>
</evidence>
<feature type="domain" description="P5B-type ATPase N-terminal" evidence="16">
    <location>
        <begin position="46"/>
        <end position="185"/>
    </location>
</feature>
<feature type="transmembrane region" description="Helical" evidence="14">
    <location>
        <begin position="1178"/>
        <end position="1203"/>
    </location>
</feature>
<feature type="domain" description="P-type ATPase A" evidence="15">
    <location>
        <begin position="321"/>
        <end position="431"/>
    </location>
</feature>
<name>A0A7F5R070_AGRPL</name>
<dbReference type="Pfam" id="PF00122">
    <property type="entry name" value="E1-E2_ATPase"/>
    <property type="match status" value="1"/>
</dbReference>
<dbReference type="PRINTS" id="PR00119">
    <property type="entry name" value="CATATPASE"/>
</dbReference>
<dbReference type="Gene3D" id="2.70.150.10">
    <property type="entry name" value="Calcium-transporting ATPase, cytoplasmic transduction domain A"/>
    <property type="match status" value="1"/>
</dbReference>
<keyword evidence="12 14" id="KW-0472">Membrane</keyword>
<dbReference type="OrthoDB" id="48943at2759"/>
<dbReference type="GO" id="GO:0046872">
    <property type="term" value="F:metal ion binding"/>
    <property type="evidence" value="ECO:0007669"/>
    <property type="project" value="UniProtKB-UniRule"/>
</dbReference>
<evidence type="ECO:0000256" key="10">
    <source>
        <dbReference type="ARBA" id="ARBA00022967"/>
    </source>
</evidence>
<dbReference type="GO" id="GO:0031902">
    <property type="term" value="C:late endosome membrane"/>
    <property type="evidence" value="ECO:0007669"/>
    <property type="project" value="UniProtKB-SubCell"/>
</dbReference>
<evidence type="ECO:0000256" key="7">
    <source>
        <dbReference type="ARBA" id="ARBA00022753"/>
    </source>
</evidence>
<feature type="transmembrane region" description="Helical" evidence="14">
    <location>
        <begin position="1056"/>
        <end position="1075"/>
    </location>
</feature>
<dbReference type="GeneID" id="108735855"/>
<dbReference type="InterPro" id="IPR047819">
    <property type="entry name" value="P5A-ATPase_N"/>
</dbReference>
<evidence type="ECO:0000313" key="18">
    <source>
        <dbReference type="RefSeq" id="XP_025831000.1"/>
    </source>
</evidence>
<keyword evidence="4 14" id="KW-0812">Transmembrane</keyword>
<feature type="transmembrane region" description="Helical" evidence="14">
    <location>
        <begin position="234"/>
        <end position="258"/>
    </location>
</feature>
<feature type="transmembrane region" description="Helical" evidence="14">
    <location>
        <begin position="63"/>
        <end position="83"/>
    </location>
</feature>
<dbReference type="InterPro" id="IPR036412">
    <property type="entry name" value="HAD-like_sf"/>
</dbReference>
<evidence type="ECO:0000256" key="8">
    <source>
        <dbReference type="ARBA" id="ARBA00022840"/>
    </source>
</evidence>
<dbReference type="GO" id="GO:0019829">
    <property type="term" value="F:ATPase-coupled monoatomic cation transmembrane transporter activity"/>
    <property type="evidence" value="ECO:0007669"/>
    <property type="project" value="UniProtKB-UniRule"/>
</dbReference>
<evidence type="ECO:0000256" key="13">
    <source>
        <dbReference type="ARBA" id="ARBA00049360"/>
    </source>
</evidence>
<evidence type="ECO:0000256" key="3">
    <source>
        <dbReference type="ARBA" id="ARBA00022553"/>
    </source>
</evidence>
<dbReference type="SUPFAM" id="SSF56784">
    <property type="entry name" value="HAD-like"/>
    <property type="match status" value="1"/>
</dbReference>
<dbReference type="InterPro" id="IPR059000">
    <property type="entry name" value="ATPase_P-type_domA"/>
</dbReference>
<dbReference type="SUPFAM" id="SSF81665">
    <property type="entry name" value="Calcium ATPase, transmembrane domain M"/>
    <property type="match status" value="1"/>
</dbReference>
<dbReference type="Gene3D" id="1.20.1110.10">
    <property type="entry name" value="Calcium-transporting ATPase, transmembrane domain"/>
    <property type="match status" value="1"/>
</dbReference>
<dbReference type="PROSITE" id="PS00154">
    <property type="entry name" value="ATPASE_E1_E2"/>
    <property type="match status" value="1"/>
</dbReference>
<dbReference type="NCBIfam" id="TIGR01657">
    <property type="entry name" value="P-ATPase-V"/>
    <property type="match status" value="1"/>
</dbReference>
<comment type="catalytic activity">
    <reaction evidence="13 14">
        <text>ATP + H2O = ADP + phosphate + H(+)</text>
        <dbReference type="Rhea" id="RHEA:13065"/>
        <dbReference type="ChEBI" id="CHEBI:15377"/>
        <dbReference type="ChEBI" id="CHEBI:15378"/>
        <dbReference type="ChEBI" id="CHEBI:30616"/>
        <dbReference type="ChEBI" id="CHEBI:43474"/>
        <dbReference type="ChEBI" id="CHEBI:456216"/>
    </reaction>
</comment>
<evidence type="ECO:0000256" key="4">
    <source>
        <dbReference type="ARBA" id="ARBA00022692"/>
    </source>
</evidence>
<sequence>MGSAKRNLFNFFNSRKKKQFIREQQMGLLGDFSVTAPPRMYLNKGQEDEMEVFGYKKNATKTIITYVLIVLTGGLLRLVFHWVPHWLLMATSKLCPVPLADKVLIVDKYKGKHKTYYVKTLEVLTPGNIKKGLLLDVKDKNVIGRDDDVTSDIQPRLSVQFEPGIFRDVDRLLMFKCKKFSYIYDTDKGEFVKLQGLDGGVTSDFFYNCKGLTQYEQFMRRQVYGNNEIAIKELSVLSIMFLEILNPFYVFQMFSFALWFADGYYYYAAAILLMSVYGVGATVIQTRRNQHNLKSTVHSSDVVTVVRGKPKHNFEEVDAKREYEAISTELLVPGDVIVIPPHGCILHCDALLLTGNCILNESMLTGESVPVTKTPFPNLSNIIYDPKEHSRHTLFCGTQVIQTRYFGDEKVLAVVIRTGYSTSKGALVRSILYPPPVDFRFEKDSYRFVMLLAVIAGIGFIYTVVTKVMRGVAPREILIEALDLITIVVPPALPAAMTVGSLSAQTRLKNNQIYCISPRTINVSGSVDCVCFDKTGTLTEDGLDLLCVVPVNGKVFGSPIENIESMSYNTFLFGLASCHSLTLIDKKIAGDPLDVKMFESTRWSLEEHETSDSTKFNMLFPTVLKPPKNCPIKVRNDMDASEEFDLQIGIIREFPFSSSAQRMGVIMRKLGAPHFEYYCKGSPEMILNFVRPETVPEDFSSILESYTQDGCRVIAMAHKELKMSYAKVQRVQRETLEVDLDFLGLIVLENRLKPQTTPCIRALNEANIRIIMITGDNILTAVSVGRDCEIIDHGQSVITMECDDTSSTPPRIYYYLSNSTKRPKKCGGADMSLISNSASIASLDTVESQVPATVRDEDSTFVVGGKCKPYTGIYNDYRLALTGKVWTAIRNYYPELVPRIITRGTIFARMSPEQKQQLVEELQTMGYCVAMCGDGANDCGALRAAHAGISLSEAESSVASPFTSKIADISCVLKIIKEGRAALVTNFGIFKYMASYSLCQFISVMILYSIDSNLSDVEFLYIDLFIISVFAFFFGKTKSYTGKLVKETPLSSLLSVSPLLSLFLQLLLVTGFQVTSLEHLKMQDWYVPFNSSARVDENDVACVENYTIFTVSSFQYIILAVVFSKGKPYRQSIFSNYAFVVSAFLLTAFSIYMALYPVQFLADQFQLMLPDSFQFRTYLVLYAVVNFLASLFVEAIIIDNIVFKKLRFKFHNLDKSKRKYLAIERDMNMDTKWPPLSSQFRSAASPMDPSPPCTAEIVVEKENKFEKHHILNSLYEDSSSSSAKMVSSSDRTLNQLSPVITDDESDIFQSAGSISMSLPSSPFKGSNGHAGSPDKVGALSSLNGLNNVIASSPKGFRGELEMKSLEGR</sequence>
<keyword evidence="6 14" id="KW-0547">Nucleotide-binding</keyword>
<comment type="subcellular location">
    <subcellularLocation>
        <location evidence="1">Late endosome membrane</location>
        <topology evidence="1">Multi-pass membrane protein</topology>
    </subcellularLocation>
    <subcellularLocation>
        <location evidence="14">Membrane</location>
        <topology evidence="14">Multi-pass membrane protein</topology>
    </subcellularLocation>
</comment>
<dbReference type="GO" id="GO:0005524">
    <property type="term" value="F:ATP binding"/>
    <property type="evidence" value="ECO:0007669"/>
    <property type="project" value="UniProtKB-UniRule"/>
</dbReference>
<keyword evidence="10 14" id="KW-1278">Translocase</keyword>
<dbReference type="InterPro" id="IPR023298">
    <property type="entry name" value="ATPase_P-typ_TM_dom_sf"/>
</dbReference>
<dbReference type="InterPro" id="IPR008250">
    <property type="entry name" value="ATPase_P-typ_transduc_dom_A_sf"/>
</dbReference>
<comment type="similarity">
    <text evidence="2 14">Belongs to the cation transport ATPase (P-type) (TC 3.A.3) family. Type V subfamily.</text>
</comment>
<keyword evidence="8 14" id="KW-0067">ATP-binding</keyword>
<keyword evidence="5 14" id="KW-0479">Metal-binding</keyword>
<dbReference type="SFLD" id="SFLDS00003">
    <property type="entry name" value="Haloacid_Dehalogenase"/>
    <property type="match status" value="1"/>
</dbReference>
<feature type="transmembrane region" description="Helical" evidence="14">
    <location>
        <begin position="264"/>
        <end position="284"/>
    </location>
</feature>
<dbReference type="KEGG" id="apln:108735855"/>
<dbReference type="PANTHER" id="PTHR45630">
    <property type="entry name" value="CATION-TRANSPORTING ATPASE-RELATED"/>
    <property type="match status" value="1"/>
</dbReference>
<proteinExistence type="inferred from homology"/>
<dbReference type="FunCoup" id="A0A7F5R070">
    <property type="interactions" value="70"/>
</dbReference>
<evidence type="ECO:0000256" key="6">
    <source>
        <dbReference type="ARBA" id="ARBA00022741"/>
    </source>
</evidence>
<dbReference type="NCBIfam" id="TIGR01494">
    <property type="entry name" value="ATPase_P-type"/>
    <property type="match status" value="2"/>
</dbReference>
<dbReference type="GO" id="GO:0015203">
    <property type="term" value="F:polyamine transmembrane transporter activity"/>
    <property type="evidence" value="ECO:0007669"/>
    <property type="project" value="TreeGrafter"/>
</dbReference>
<dbReference type="SFLD" id="SFLDF00027">
    <property type="entry name" value="p-type_atpase"/>
    <property type="match status" value="1"/>
</dbReference>
<feature type="transmembrane region" description="Helical" evidence="14">
    <location>
        <begin position="448"/>
        <end position="465"/>
    </location>
</feature>
<gene>
    <name evidence="18" type="primary">LOC108735855</name>
</gene>
<evidence type="ECO:0000256" key="1">
    <source>
        <dbReference type="ARBA" id="ARBA00004107"/>
    </source>
</evidence>
<keyword evidence="7" id="KW-0967">Endosome</keyword>
<protein>
    <recommendedName>
        <fullName evidence="14">Cation-transporting ATPase</fullName>
        <ecNumber evidence="14">7.2.2.-</ecNumber>
    </recommendedName>
</protein>
<dbReference type="Pfam" id="PF12409">
    <property type="entry name" value="P5-ATPase"/>
    <property type="match status" value="1"/>
</dbReference>
<evidence type="ECO:0000256" key="2">
    <source>
        <dbReference type="ARBA" id="ARBA00006000"/>
    </source>
</evidence>
<dbReference type="Gene3D" id="3.40.50.1000">
    <property type="entry name" value="HAD superfamily/HAD-like"/>
    <property type="match status" value="1"/>
</dbReference>
<dbReference type="Pfam" id="PF13246">
    <property type="entry name" value="Cation_ATPase"/>
    <property type="match status" value="1"/>
</dbReference>
<organism evidence="17 18">
    <name type="scientific">Agrilus planipennis</name>
    <name type="common">Emerald ash borer</name>
    <name type="synonym">Agrilus marcopoli</name>
    <dbReference type="NCBI Taxonomy" id="224129"/>
    <lineage>
        <taxon>Eukaryota</taxon>
        <taxon>Metazoa</taxon>
        <taxon>Ecdysozoa</taxon>
        <taxon>Arthropoda</taxon>
        <taxon>Hexapoda</taxon>
        <taxon>Insecta</taxon>
        <taxon>Pterygota</taxon>
        <taxon>Neoptera</taxon>
        <taxon>Endopterygota</taxon>
        <taxon>Coleoptera</taxon>
        <taxon>Polyphaga</taxon>
        <taxon>Elateriformia</taxon>
        <taxon>Buprestoidea</taxon>
        <taxon>Buprestidae</taxon>
        <taxon>Agrilinae</taxon>
        <taxon>Agrilus</taxon>
    </lineage>
</organism>
<evidence type="ECO:0000256" key="11">
    <source>
        <dbReference type="ARBA" id="ARBA00022989"/>
    </source>
</evidence>
<feature type="transmembrane region" description="Helical" evidence="14">
    <location>
        <begin position="1136"/>
        <end position="1158"/>
    </location>
</feature>
<feature type="transmembrane region" description="Helical" evidence="14">
    <location>
        <begin position="1106"/>
        <end position="1124"/>
    </location>
</feature>
<feature type="transmembrane region" description="Helical" evidence="14">
    <location>
        <begin position="1019"/>
        <end position="1035"/>
    </location>
</feature>
<dbReference type="GO" id="GO:0140358">
    <property type="term" value="F:P-type transmembrane transporter activity"/>
    <property type="evidence" value="ECO:0007669"/>
    <property type="project" value="InterPro"/>
</dbReference>